<reference evidence="1" key="1">
    <citation type="submission" date="2021-05" db="EMBL/GenBank/DDBJ databases">
        <authorList>
            <person name="Scholz U."/>
            <person name="Mascher M."/>
            <person name="Fiebig A."/>
        </authorList>
    </citation>
    <scope>NUCLEOTIDE SEQUENCE [LARGE SCALE GENOMIC DNA]</scope>
</reference>
<name>A0ACD5U9Y6_AVESA</name>
<evidence type="ECO:0000313" key="1">
    <source>
        <dbReference type="EnsemblPlants" id="AVESA.00010b.r2.2AG0213540.1.CDS"/>
    </source>
</evidence>
<proteinExistence type="predicted"/>
<dbReference type="EnsemblPlants" id="AVESA.00010b.r2.2AG0213540.1">
    <property type="protein sequence ID" value="AVESA.00010b.r2.2AG0213540.1.CDS"/>
    <property type="gene ID" value="AVESA.00010b.r2.2AG0213540"/>
</dbReference>
<organism evidence="1 2">
    <name type="scientific">Avena sativa</name>
    <name type="common">Oat</name>
    <dbReference type="NCBI Taxonomy" id="4498"/>
    <lineage>
        <taxon>Eukaryota</taxon>
        <taxon>Viridiplantae</taxon>
        <taxon>Streptophyta</taxon>
        <taxon>Embryophyta</taxon>
        <taxon>Tracheophyta</taxon>
        <taxon>Spermatophyta</taxon>
        <taxon>Magnoliopsida</taxon>
        <taxon>Liliopsida</taxon>
        <taxon>Poales</taxon>
        <taxon>Poaceae</taxon>
        <taxon>BOP clade</taxon>
        <taxon>Pooideae</taxon>
        <taxon>Poodae</taxon>
        <taxon>Poeae</taxon>
        <taxon>Poeae Chloroplast Group 1 (Aveneae type)</taxon>
        <taxon>Aveninae</taxon>
        <taxon>Avena</taxon>
    </lineage>
</organism>
<sequence>MPPPPVLPDEILEEILLRLPPDDPGCLFRASLVCKPWRSRLTSSGFSLLYRKFHRTPPLLGFFENDEKLFFWFAPLSPHSPSPFPLAHPRHCDLVVLDSRHGLVLLSKVGSSGEPLSLVVWDPVGGCNWDFPYPEFAVWESVPDSAAVLCATDGCDHLDCHGGPFRVVYVGTNEDDGIARACVYSSDALVWSRVTSCEHPEFSLEVVGTMPKALVGNALYFSCITSTIILRFDLTTQELAMVDPPQMYEWLHDRYILITMEDGVLGCASLQKSRLNLWSMEAGHDGSVRWTLRRVVKLKGGLPSHSMTMINFADALGVFFATAHCGVFTVEIKSGQVKKVSSTTDFVIPYTSFYTPDQSGGITPPSTMGFSEEGIKAARDGHDDVLPLYSSGEESEEEDWEQEQEKVAQELFIKGSMAIEKGQFVDAKYYFREVLVTRELLHGRLSPKCLSTYFKYGCALLYAQPKSAPKQDFLKYTTNSHGTGKELDLAWKMLLIAKAILENAPCSPLEKLEIFSALAEVSMEREDIDYSLSAWFKALAILEHLVQPDDIQIILLNLRIFWTFESASKIGDAIAYREKATALCKSRIQNLKKANEVLLADNGGNASAAEFGSVKSCPDKRIKYLTPSLTILGKQLERLERAVSTWISKASDQQTVGTDVPRVTSSTPSQIAVRSNEMFSTEISGSAGST</sequence>
<reference evidence="1" key="2">
    <citation type="submission" date="2025-09" db="UniProtKB">
        <authorList>
            <consortium name="EnsemblPlants"/>
        </authorList>
    </citation>
    <scope>IDENTIFICATION</scope>
</reference>
<keyword evidence="2" id="KW-1185">Reference proteome</keyword>
<dbReference type="Proteomes" id="UP001732700">
    <property type="component" value="Chromosome 2A"/>
</dbReference>
<evidence type="ECO:0000313" key="2">
    <source>
        <dbReference type="Proteomes" id="UP001732700"/>
    </source>
</evidence>
<protein>
    <submittedName>
        <fullName evidence="1">Uncharacterized protein</fullName>
    </submittedName>
</protein>
<accession>A0ACD5U9Y6</accession>